<evidence type="ECO:0000313" key="1">
    <source>
        <dbReference type="EMBL" id="OAQ41906.1"/>
    </source>
</evidence>
<proteinExistence type="predicted"/>
<dbReference type="PANTHER" id="PTHR34849:SF3">
    <property type="entry name" value="SSR2962 PROTEIN"/>
    <property type="match status" value="1"/>
</dbReference>
<name>A0A179DLB7_9SPHI</name>
<dbReference type="PANTHER" id="PTHR34849">
    <property type="entry name" value="SSL5025 PROTEIN"/>
    <property type="match status" value="1"/>
</dbReference>
<evidence type="ECO:0008006" key="3">
    <source>
        <dbReference type="Google" id="ProtNLM"/>
    </source>
</evidence>
<protein>
    <recommendedName>
        <fullName evidence="3">Antitoxin</fullName>
    </recommendedName>
</protein>
<keyword evidence="2" id="KW-1185">Reference proteome</keyword>
<accession>A0A179DLB7</accession>
<evidence type="ECO:0000313" key="2">
    <source>
        <dbReference type="Proteomes" id="UP000078459"/>
    </source>
</evidence>
<dbReference type="InterPro" id="IPR007367">
    <property type="entry name" value="DUF433"/>
</dbReference>
<reference evidence="1 2" key="1">
    <citation type="submission" date="2016-04" db="EMBL/GenBank/DDBJ databases">
        <authorList>
            <person name="Evans L.H."/>
            <person name="Alamgir A."/>
            <person name="Owens N."/>
            <person name="Weber N.D."/>
            <person name="Virtaneva K."/>
            <person name="Barbian K."/>
            <person name="Babar A."/>
            <person name="Rosenke K."/>
        </authorList>
    </citation>
    <scope>NUCLEOTIDE SEQUENCE [LARGE SCALE GENOMIC DNA]</scope>
    <source>
        <strain evidence="1 2">CCM 8644</strain>
    </source>
</reference>
<reference evidence="1 2" key="2">
    <citation type="submission" date="2016-06" db="EMBL/GenBank/DDBJ databases">
        <title>Pedobacter psychrophilus sp. nov., isolated from Antarctic fragmentary rock.</title>
        <authorList>
            <person name="Svec P."/>
        </authorList>
    </citation>
    <scope>NUCLEOTIDE SEQUENCE [LARGE SCALE GENOMIC DNA]</scope>
    <source>
        <strain evidence="1 2">CCM 8644</strain>
    </source>
</reference>
<dbReference type="Gene3D" id="1.10.10.10">
    <property type="entry name" value="Winged helix-like DNA-binding domain superfamily/Winged helix DNA-binding domain"/>
    <property type="match status" value="1"/>
</dbReference>
<dbReference type="SUPFAM" id="SSF46689">
    <property type="entry name" value="Homeodomain-like"/>
    <property type="match status" value="1"/>
</dbReference>
<dbReference type="Proteomes" id="UP000078459">
    <property type="component" value="Unassembled WGS sequence"/>
</dbReference>
<dbReference type="AlphaFoldDB" id="A0A179DLB7"/>
<comment type="caution">
    <text evidence="1">The sequence shown here is derived from an EMBL/GenBank/DDBJ whole genome shotgun (WGS) entry which is preliminary data.</text>
</comment>
<dbReference type="EMBL" id="LWHJ01000011">
    <property type="protein sequence ID" value="OAQ41906.1"/>
    <property type="molecule type" value="Genomic_DNA"/>
</dbReference>
<gene>
    <name evidence="1" type="ORF">A5893_01955</name>
</gene>
<dbReference type="InterPro" id="IPR036388">
    <property type="entry name" value="WH-like_DNA-bd_sf"/>
</dbReference>
<dbReference type="InterPro" id="IPR009057">
    <property type="entry name" value="Homeodomain-like_sf"/>
</dbReference>
<dbReference type="STRING" id="1826909.A5893_01955"/>
<organism evidence="1 2">
    <name type="scientific">Pedobacter psychrophilus</name>
    <dbReference type="NCBI Taxonomy" id="1826909"/>
    <lineage>
        <taxon>Bacteria</taxon>
        <taxon>Pseudomonadati</taxon>
        <taxon>Bacteroidota</taxon>
        <taxon>Sphingobacteriia</taxon>
        <taxon>Sphingobacteriales</taxon>
        <taxon>Sphingobacteriaceae</taxon>
        <taxon>Pedobacter</taxon>
    </lineage>
</organism>
<dbReference type="Pfam" id="PF04255">
    <property type="entry name" value="DUF433"/>
    <property type="match status" value="1"/>
</dbReference>
<dbReference type="RefSeq" id="WP_068820940.1">
    <property type="nucleotide sequence ID" value="NZ_LWHJ01000011.1"/>
</dbReference>
<dbReference type="OrthoDB" id="1494556at2"/>
<sequence length="76" mass="8597">MESILERIKISPNICHGKPTIRGLRYPVENILELLASGMTIDELIIDYPDLEKEDFLACIEYGARLVQSKSIHVIA</sequence>